<sequence length="45" mass="5099">MIFIKRALMDDRALRATIGLSASEFNQLALSFGPEINTNIRESTW</sequence>
<dbReference type="AlphaFoldDB" id="A0A7H1KNM6"/>
<accession>A0A7H1KNM6</accession>
<organism evidence="1">
    <name type="scientific">uncultured Methanosarcinales archaeon</name>
    <dbReference type="NCBI Taxonomy" id="183757"/>
    <lineage>
        <taxon>Archaea</taxon>
        <taxon>Methanobacteriati</taxon>
        <taxon>Methanobacteriota</taxon>
        <taxon>Stenosarchaea group</taxon>
        <taxon>Methanomicrobia</taxon>
        <taxon>Methanosarcinales</taxon>
        <taxon>environmental samples</taxon>
    </lineage>
</organism>
<protein>
    <submittedName>
        <fullName evidence="1">Uncharacterized protein</fullName>
    </submittedName>
</protein>
<evidence type="ECO:0000313" key="1">
    <source>
        <dbReference type="EMBL" id="QNT35540.1"/>
    </source>
</evidence>
<reference evidence="1" key="1">
    <citation type="submission" date="2020-07" db="EMBL/GenBank/DDBJ databases">
        <title>Unique genomic features of the anaerobic methanotrophic archaea.</title>
        <authorList>
            <person name="Chadwick G.L."/>
            <person name="Skennerton C.T."/>
            <person name="Laso-Perez R."/>
            <person name="Leu A.O."/>
            <person name="Speth D.R."/>
            <person name="Yu H."/>
            <person name="Morgan-Lang C."/>
            <person name="Hatzenpichler R."/>
            <person name="Goudeau D."/>
            <person name="Malmstrom R."/>
            <person name="Brazelton W.J."/>
            <person name="Woyke T."/>
            <person name="Hallam S.J."/>
            <person name="Tyson G.W."/>
            <person name="Wegener G."/>
            <person name="Boetius A."/>
            <person name="Orphan V."/>
        </authorList>
    </citation>
    <scope>NUCLEOTIDE SEQUENCE</scope>
</reference>
<name>A0A7H1KNM6_9EURY</name>
<gene>
    <name evidence="1" type="ORF">NCGJLENL_00024</name>
</gene>
<proteinExistence type="predicted"/>
<dbReference type="EMBL" id="MT776525">
    <property type="protein sequence ID" value="QNT35540.1"/>
    <property type="molecule type" value="Genomic_DNA"/>
</dbReference>